<accession>A0AAW0Z446</accession>
<proteinExistence type="predicted"/>
<dbReference type="EMBL" id="JBCAWK010000002">
    <property type="protein sequence ID" value="KAK8865710.1"/>
    <property type="molecule type" value="Genomic_DNA"/>
</dbReference>
<gene>
    <name evidence="2" type="ORF">IAR55_000855</name>
</gene>
<feature type="compositionally biased region" description="Polar residues" evidence="1">
    <location>
        <begin position="69"/>
        <end position="82"/>
    </location>
</feature>
<feature type="compositionally biased region" description="Basic residues" evidence="1">
    <location>
        <begin position="7"/>
        <end position="19"/>
    </location>
</feature>
<protein>
    <submittedName>
        <fullName evidence="2">Uncharacterized protein</fullName>
    </submittedName>
</protein>
<feature type="compositionally biased region" description="Polar residues" evidence="1">
    <location>
        <begin position="479"/>
        <end position="490"/>
    </location>
</feature>
<dbReference type="Proteomes" id="UP001388673">
    <property type="component" value="Unassembled WGS sequence"/>
</dbReference>
<evidence type="ECO:0000256" key="1">
    <source>
        <dbReference type="SAM" id="MobiDB-lite"/>
    </source>
</evidence>
<feature type="compositionally biased region" description="Low complexity" evidence="1">
    <location>
        <begin position="42"/>
        <end position="68"/>
    </location>
</feature>
<name>A0AAW0Z446_9TREE</name>
<sequence>MPLHFPHLGHHHDHDKKRTSSSLKDKVETPAFIALPEDGRRSSTSSTPSGTGARTPSMLPSPSMTPRRTSFQTNAPTPHRTFSSSSNASASQSQGHSNASQIHGILRHSDSNAPTSPSVSGSEYTTFSGSGSGGPLHKRMSSLAFDRTDTIESTRSFSSFDDHDHYHSDRERENDHASSPSTPATSVSSFSNTHCPLPASNASQRFPFFMMTISSMSTLSFIALPLGMRPIVIDAINRAWKKGISKIQEVEYQPELMKKHQEKGCEGGVWEVTMKGEAWMPTSSEQVSSKRIMINLLTEFAREGYGLTSSFRTSAKDSGKDTLMFLREEPDPEPVFFAIAFYSHDRIWIIDAEADVGQAVEEGIRTWWVDGVRDARVRERHCREIRLKGAPWTAHSSSSLISARCIHLVIMKLVTHCETGYDFVGSIDMADKEEGEMPVTFYRRRWGREKAVWSIPEMVATDSPPGEGGSAYGSRESLGLSSEVRSPTSE</sequence>
<evidence type="ECO:0000313" key="3">
    <source>
        <dbReference type="Proteomes" id="UP001388673"/>
    </source>
</evidence>
<feature type="compositionally biased region" description="Basic and acidic residues" evidence="1">
    <location>
        <begin position="160"/>
        <end position="176"/>
    </location>
</feature>
<dbReference type="AlphaFoldDB" id="A0AAW0Z446"/>
<evidence type="ECO:0000313" key="2">
    <source>
        <dbReference type="EMBL" id="KAK8865710.1"/>
    </source>
</evidence>
<feature type="region of interest" description="Disordered" evidence="1">
    <location>
        <begin position="1"/>
        <end position="139"/>
    </location>
</feature>
<dbReference type="GeneID" id="92178114"/>
<dbReference type="PANTHER" id="PTHR38696:SF1">
    <property type="entry name" value="MEDIATOR OF RNA POLYMERASE II TRANSCRIPTION SUBUNIT 13"/>
    <property type="match status" value="1"/>
</dbReference>
<feature type="compositionally biased region" description="Low complexity" evidence="1">
    <location>
        <begin position="83"/>
        <end position="101"/>
    </location>
</feature>
<feature type="region of interest" description="Disordered" evidence="1">
    <location>
        <begin position="457"/>
        <end position="490"/>
    </location>
</feature>
<feature type="compositionally biased region" description="Polar residues" evidence="1">
    <location>
        <begin position="111"/>
        <end position="129"/>
    </location>
</feature>
<feature type="region of interest" description="Disordered" evidence="1">
    <location>
        <begin position="156"/>
        <end position="191"/>
    </location>
</feature>
<keyword evidence="3" id="KW-1185">Reference proteome</keyword>
<dbReference type="KEGG" id="kne:92178114"/>
<dbReference type="PANTHER" id="PTHR38696">
    <property type="entry name" value="MEDIATOR OF RNA POLYMERASE II TRANSCRIPTION SUBUNIT 13"/>
    <property type="match status" value="1"/>
</dbReference>
<feature type="compositionally biased region" description="Low complexity" evidence="1">
    <location>
        <begin position="177"/>
        <end position="191"/>
    </location>
</feature>
<dbReference type="RefSeq" id="XP_066805189.1">
    <property type="nucleotide sequence ID" value="XM_066943988.1"/>
</dbReference>
<reference evidence="2 3" key="1">
    <citation type="journal article" date="2024" name="bioRxiv">
        <title>Comparative genomics of Cryptococcus and Kwoniella reveals pathogenesis evolution and contrasting karyotype dynamics via intercentromeric recombination or chromosome fusion.</title>
        <authorList>
            <person name="Coelho M.A."/>
            <person name="David-Palma M."/>
            <person name="Shea T."/>
            <person name="Bowers K."/>
            <person name="McGinley-Smith S."/>
            <person name="Mohammad A.W."/>
            <person name="Gnirke A."/>
            <person name="Yurkov A.M."/>
            <person name="Nowrousian M."/>
            <person name="Sun S."/>
            <person name="Cuomo C.A."/>
            <person name="Heitman J."/>
        </authorList>
    </citation>
    <scope>NUCLEOTIDE SEQUENCE [LARGE SCALE GENOMIC DNA]</scope>
    <source>
        <strain evidence="2 3">CBS 13917</strain>
    </source>
</reference>
<comment type="caution">
    <text evidence="2">The sequence shown here is derived from an EMBL/GenBank/DDBJ whole genome shotgun (WGS) entry which is preliminary data.</text>
</comment>
<organism evidence="2 3">
    <name type="scientific">Kwoniella newhampshirensis</name>
    <dbReference type="NCBI Taxonomy" id="1651941"/>
    <lineage>
        <taxon>Eukaryota</taxon>
        <taxon>Fungi</taxon>
        <taxon>Dikarya</taxon>
        <taxon>Basidiomycota</taxon>
        <taxon>Agaricomycotina</taxon>
        <taxon>Tremellomycetes</taxon>
        <taxon>Tremellales</taxon>
        <taxon>Cryptococcaceae</taxon>
        <taxon>Kwoniella</taxon>
    </lineage>
</organism>